<reference evidence="1 2" key="1">
    <citation type="submission" date="2015-05" db="EMBL/GenBank/DDBJ databases">
        <title>Evolution of Trichinella species and genotypes.</title>
        <authorList>
            <person name="Korhonen P.K."/>
            <person name="Edoardo P."/>
            <person name="Giuseppe L.R."/>
            <person name="Gasser R.B."/>
        </authorList>
    </citation>
    <scope>NUCLEOTIDE SEQUENCE [LARGE SCALE GENOMIC DNA]</scope>
    <source>
        <strain evidence="1">ISS10</strain>
    </source>
</reference>
<name>A0A0V1KQ01_9BILA</name>
<evidence type="ECO:0000313" key="2">
    <source>
        <dbReference type="Proteomes" id="UP000054721"/>
    </source>
</evidence>
<evidence type="ECO:0000313" key="1">
    <source>
        <dbReference type="EMBL" id="KRZ49376.1"/>
    </source>
</evidence>
<comment type="caution">
    <text evidence="1">The sequence shown here is derived from an EMBL/GenBank/DDBJ whole genome shotgun (WGS) entry which is preliminary data.</text>
</comment>
<dbReference type="Proteomes" id="UP000054721">
    <property type="component" value="Unassembled WGS sequence"/>
</dbReference>
<accession>A0A0V1KQ01</accession>
<dbReference type="EMBL" id="JYDW01000316">
    <property type="protein sequence ID" value="KRZ49376.1"/>
    <property type="molecule type" value="Genomic_DNA"/>
</dbReference>
<sequence length="69" mass="8204">MDKETPRSLGEKFFHHSTQQRQQQWHANGWVSFFTPFPHHPYAELLRLQTSPHVTQLAYIQPNCAWTTL</sequence>
<organism evidence="1 2">
    <name type="scientific">Trichinella nativa</name>
    <dbReference type="NCBI Taxonomy" id="6335"/>
    <lineage>
        <taxon>Eukaryota</taxon>
        <taxon>Metazoa</taxon>
        <taxon>Ecdysozoa</taxon>
        <taxon>Nematoda</taxon>
        <taxon>Enoplea</taxon>
        <taxon>Dorylaimia</taxon>
        <taxon>Trichinellida</taxon>
        <taxon>Trichinellidae</taxon>
        <taxon>Trichinella</taxon>
    </lineage>
</organism>
<gene>
    <name evidence="1" type="ORF">T02_11570</name>
</gene>
<keyword evidence="2" id="KW-1185">Reference proteome</keyword>
<protein>
    <submittedName>
        <fullName evidence="1">Uncharacterized protein</fullName>
    </submittedName>
</protein>
<proteinExistence type="predicted"/>
<dbReference type="AlphaFoldDB" id="A0A0V1KQ01"/>